<accession>A0AAV4U3E5</accession>
<reference evidence="2 3" key="1">
    <citation type="submission" date="2021-06" db="EMBL/GenBank/DDBJ databases">
        <title>Caerostris extrusa draft genome.</title>
        <authorList>
            <person name="Kono N."/>
            <person name="Arakawa K."/>
        </authorList>
    </citation>
    <scope>NUCLEOTIDE SEQUENCE [LARGE SCALE GENOMIC DNA]</scope>
</reference>
<keyword evidence="3" id="KW-1185">Reference proteome</keyword>
<evidence type="ECO:0000256" key="1">
    <source>
        <dbReference type="SAM" id="MobiDB-lite"/>
    </source>
</evidence>
<dbReference type="Proteomes" id="UP001054945">
    <property type="component" value="Unassembled WGS sequence"/>
</dbReference>
<organism evidence="2 3">
    <name type="scientific">Caerostris extrusa</name>
    <name type="common">Bark spider</name>
    <name type="synonym">Caerostris bankana</name>
    <dbReference type="NCBI Taxonomy" id="172846"/>
    <lineage>
        <taxon>Eukaryota</taxon>
        <taxon>Metazoa</taxon>
        <taxon>Ecdysozoa</taxon>
        <taxon>Arthropoda</taxon>
        <taxon>Chelicerata</taxon>
        <taxon>Arachnida</taxon>
        <taxon>Araneae</taxon>
        <taxon>Araneomorphae</taxon>
        <taxon>Entelegynae</taxon>
        <taxon>Araneoidea</taxon>
        <taxon>Araneidae</taxon>
        <taxon>Caerostris</taxon>
    </lineage>
</organism>
<protein>
    <submittedName>
        <fullName evidence="2">Uncharacterized protein</fullName>
    </submittedName>
</protein>
<comment type="caution">
    <text evidence="2">The sequence shown here is derived from an EMBL/GenBank/DDBJ whole genome shotgun (WGS) entry which is preliminary data.</text>
</comment>
<sequence length="191" mass="21208">MVIPGCTDARGGVRRRSGSGSTDPPRRVTVFWRAPIRFRSVFFYETVRVSYGDLIPRRNDLVKSLVKAAMLLQSSDVILVAEVVTMFARIRARGALKIAENKQSHDISCQKIKPADPNRPGPSIPSIINKLPSNPPRFHPGSQRKISQMSLFSQAEIACKITATNTNRLNTNRAARVVSCEELSDGDPWVH</sequence>
<dbReference type="EMBL" id="BPLR01012225">
    <property type="protein sequence ID" value="GIY52309.1"/>
    <property type="molecule type" value="Genomic_DNA"/>
</dbReference>
<feature type="region of interest" description="Disordered" evidence="1">
    <location>
        <begin position="112"/>
        <end position="143"/>
    </location>
</feature>
<dbReference type="AlphaFoldDB" id="A0AAV4U3E5"/>
<evidence type="ECO:0000313" key="3">
    <source>
        <dbReference type="Proteomes" id="UP001054945"/>
    </source>
</evidence>
<name>A0AAV4U3E5_CAEEX</name>
<proteinExistence type="predicted"/>
<gene>
    <name evidence="2" type="ORF">CEXT_314861</name>
</gene>
<evidence type="ECO:0000313" key="2">
    <source>
        <dbReference type="EMBL" id="GIY52309.1"/>
    </source>
</evidence>
<feature type="region of interest" description="Disordered" evidence="1">
    <location>
        <begin position="1"/>
        <end position="24"/>
    </location>
</feature>